<evidence type="ECO:0000313" key="2">
    <source>
        <dbReference type="EMBL" id="QCD93986.1"/>
    </source>
</evidence>
<evidence type="ECO:0000256" key="1">
    <source>
        <dbReference type="SAM" id="Coils"/>
    </source>
</evidence>
<keyword evidence="3" id="KW-1185">Reference proteome</keyword>
<gene>
    <name evidence="2" type="ORF">DEO72_LG5g2064</name>
</gene>
<sequence>MEPNAMIKTMLKFNSKVVILGCRVGTLLQKELKGGGKAKVEELREELKIQLAKHEEEKAAWEKNKKMSMKIQELEEHQEELKEKNSGLESKLEDLKNHIIQEHINGFHKGLSTEQVEEVTATDGKDPVGEEDVVMAVEADPAV</sequence>
<name>A0A4D6M1B9_VIGUN</name>
<evidence type="ECO:0000313" key="3">
    <source>
        <dbReference type="Proteomes" id="UP000501690"/>
    </source>
</evidence>
<reference evidence="2 3" key="1">
    <citation type="submission" date="2019-04" db="EMBL/GenBank/DDBJ databases">
        <title>An improved genome assembly and genetic linkage map for asparagus bean, Vigna unguiculata ssp. sesquipedialis.</title>
        <authorList>
            <person name="Xia Q."/>
            <person name="Zhang R."/>
            <person name="Dong Y."/>
        </authorList>
    </citation>
    <scope>NUCLEOTIDE SEQUENCE [LARGE SCALE GENOMIC DNA]</scope>
    <source>
        <tissue evidence="2">Leaf</tissue>
    </source>
</reference>
<feature type="coiled-coil region" evidence="1">
    <location>
        <begin position="37"/>
        <end position="98"/>
    </location>
</feature>
<dbReference type="EMBL" id="CP039349">
    <property type="protein sequence ID" value="QCD93986.1"/>
    <property type="molecule type" value="Genomic_DNA"/>
</dbReference>
<organism evidence="2 3">
    <name type="scientific">Vigna unguiculata</name>
    <name type="common">Cowpea</name>
    <dbReference type="NCBI Taxonomy" id="3917"/>
    <lineage>
        <taxon>Eukaryota</taxon>
        <taxon>Viridiplantae</taxon>
        <taxon>Streptophyta</taxon>
        <taxon>Embryophyta</taxon>
        <taxon>Tracheophyta</taxon>
        <taxon>Spermatophyta</taxon>
        <taxon>Magnoliopsida</taxon>
        <taxon>eudicotyledons</taxon>
        <taxon>Gunneridae</taxon>
        <taxon>Pentapetalae</taxon>
        <taxon>rosids</taxon>
        <taxon>fabids</taxon>
        <taxon>Fabales</taxon>
        <taxon>Fabaceae</taxon>
        <taxon>Papilionoideae</taxon>
        <taxon>50 kb inversion clade</taxon>
        <taxon>NPAAA clade</taxon>
        <taxon>indigoferoid/millettioid clade</taxon>
        <taxon>Phaseoleae</taxon>
        <taxon>Vigna</taxon>
    </lineage>
</organism>
<keyword evidence="1" id="KW-0175">Coiled coil</keyword>
<proteinExistence type="predicted"/>
<protein>
    <submittedName>
        <fullName evidence="2">Uncharacterized protein</fullName>
    </submittedName>
</protein>
<accession>A0A4D6M1B9</accession>
<dbReference type="Proteomes" id="UP000501690">
    <property type="component" value="Linkage Group LG5"/>
</dbReference>
<dbReference type="AlphaFoldDB" id="A0A4D6M1B9"/>